<dbReference type="SUPFAM" id="SSF55048">
    <property type="entry name" value="Probable ACP-binding domain of malonyl-CoA ACP transacylase"/>
    <property type="match status" value="3"/>
</dbReference>
<feature type="compositionally biased region" description="Pro residues" evidence="8">
    <location>
        <begin position="474"/>
        <end position="493"/>
    </location>
</feature>
<feature type="region of interest" description="Disordered" evidence="8">
    <location>
        <begin position="473"/>
        <end position="493"/>
    </location>
</feature>
<feature type="compositionally biased region" description="Low complexity" evidence="8">
    <location>
        <begin position="2027"/>
        <end position="2039"/>
    </location>
</feature>
<organism evidence="11 12">
    <name type="scientific">Streptomyces griseiscabiei</name>
    <dbReference type="NCBI Taxonomy" id="2993540"/>
    <lineage>
        <taxon>Bacteria</taxon>
        <taxon>Bacillati</taxon>
        <taxon>Actinomycetota</taxon>
        <taxon>Actinomycetes</taxon>
        <taxon>Kitasatosporales</taxon>
        <taxon>Streptomycetaceae</taxon>
        <taxon>Streptomyces</taxon>
    </lineage>
</organism>
<feature type="region of interest" description="Disordered" evidence="8">
    <location>
        <begin position="3049"/>
        <end position="3078"/>
    </location>
</feature>
<dbReference type="InterPro" id="IPR018201">
    <property type="entry name" value="Ketoacyl_synth_AS"/>
</dbReference>
<comment type="caution">
    <text evidence="11">The sequence shown here is derived from an EMBL/GenBank/DDBJ whole genome shotgun (WGS) entry which is preliminary data.</text>
</comment>
<accession>A0ABU4L6U8</accession>
<dbReference type="PROSITE" id="PS00606">
    <property type="entry name" value="KS3_1"/>
    <property type="match status" value="3"/>
</dbReference>
<keyword evidence="12" id="KW-1185">Reference proteome</keyword>
<dbReference type="InterPro" id="IPR057326">
    <property type="entry name" value="KR_dom"/>
</dbReference>
<dbReference type="PANTHER" id="PTHR43775:SF51">
    <property type="entry name" value="INACTIVE PHENOLPHTHIOCEROL SYNTHESIS POLYKETIDE SYNTHASE TYPE I PKS1-RELATED"/>
    <property type="match status" value="1"/>
</dbReference>
<dbReference type="InterPro" id="IPR050091">
    <property type="entry name" value="PKS_NRPS_Biosynth_Enz"/>
</dbReference>
<keyword evidence="3" id="KW-0597">Phosphoprotein</keyword>
<dbReference type="Pfam" id="PF00109">
    <property type="entry name" value="ketoacyl-synt"/>
    <property type="match status" value="3"/>
</dbReference>
<feature type="compositionally biased region" description="Low complexity" evidence="8">
    <location>
        <begin position="3170"/>
        <end position="3180"/>
    </location>
</feature>
<evidence type="ECO:0000256" key="5">
    <source>
        <dbReference type="ARBA" id="ARBA00023194"/>
    </source>
</evidence>
<feature type="region of interest" description="Disordered" evidence="8">
    <location>
        <begin position="3170"/>
        <end position="3193"/>
    </location>
</feature>
<evidence type="ECO:0000256" key="1">
    <source>
        <dbReference type="ARBA" id="ARBA00001957"/>
    </source>
</evidence>
<dbReference type="PROSITE" id="PS00012">
    <property type="entry name" value="PHOSPHOPANTETHEINE"/>
    <property type="match status" value="2"/>
</dbReference>
<name>A0ABU4L6U8_9ACTN</name>
<evidence type="ECO:0000259" key="9">
    <source>
        <dbReference type="PROSITE" id="PS50075"/>
    </source>
</evidence>
<evidence type="ECO:0000256" key="2">
    <source>
        <dbReference type="ARBA" id="ARBA00022450"/>
    </source>
</evidence>
<dbReference type="InterPro" id="IPR016036">
    <property type="entry name" value="Malonyl_transacylase_ACP-bd"/>
</dbReference>
<dbReference type="InterPro" id="IPR015083">
    <property type="entry name" value="NorB/c/GfsB-D-like_docking"/>
</dbReference>
<dbReference type="CDD" id="cd00833">
    <property type="entry name" value="PKS"/>
    <property type="match status" value="3"/>
</dbReference>
<dbReference type="Gene3D" id="3.40.366.10">
    <property type="entry name" value="Malonyl-Coenzyme A Acyl Carrier Protein, domain 2"/>
    <property type="match status" value="3"/>
</dbReference>
<dbReference type="InterPro" id="IPR001227">
    <property type="entry name" value="Ac_transferase_dom_sf"/>
</dbReference>
<dbReference type="SMART" id="SM00822">
    <property type="entry name" value="PKS_KR"/>
    <property type="match status" value="2"/>
</dbReference>
<feature type="region of interest" description="Disordered" evidence="8">
    <location>
        <begin position="4611"/>
        <end position="4630"/>
    </location>
</feature>
<evidence type="ECO:0000259" key="10">
    <source>
        <dbReference type="PROSITE" id="PS52004"/>
    </source>
</evidence>
<evidence type="ECO:0000256" key="8">
    <source>
        <dbReference type="SAM" id="MobiDB-lite"/>
    </source>
</evidence>
<dbReference type="PANTHER" id="PTHR43775">
    <property type="entry name" value="FATTY ACID SYNTHASE"/>
    <property type="match status" value="1"/>
</dbReference>
<feature type="domain" description="Carrier" evidence="9">
    <location>
        <begin position="4648"/>
        <end position="4723"/>
    </location>
</feature>
<comment type="cofactor">
    <cofactor evidence="1">
        <name>pantetheine 4'-phosphate</name>
        <dbReference type="ChEBI" id="CHEBI:47942"/>
    </cofactor>
</comment>
<dbReference type="Proteomes" id="UP001271723">
    <property type="component" value="Unassembled WGS sequence"/>
</dbReference>
<evidence type="ECO:0000256" key="6">
    <source>
        <dbReference type="ARBA" id="ARBA00023268"/>
    </source>
</evidence>
<dbReference type="SMART" id="SM00825">
    <property type="entry name" value="PKS_KS"/>
    <property type="match status" value="3"/>
</dbReference>
<dbReference type="SMART" id="SM01294">
    <property type="entry name" value="PKS_PP_betabranch"/>
    <property type="match status" value="3"/>
</dbReference>
<dbReference type="CDD" id="cd08952">
    <property type="entry name" value="KR_1_SDR_x"/>
    <property type="match status" value="3"/>
</dbReference>
<dbReference type="EMBL" id="JARAVY010000008">
    <property type="protein sequence ID" value="MDX2911444.1"/>
    <property type="molecule type" value="Genomic_DNA"/>
</dbReference>
<evidence type="ECO:0000256" key="7">
    <source>
        <dbReference type="ARBA" id="ARBA00023315"/>
    </source>
</evidence>
<keyword evidence="4" id="KW-0808">Transferase</keyword>
<dbReference type="SUPFAM" id="SSF52151">
    <property type="entry name" value="FabD/lysophospholipase-like"/>
    <property type="match status" value="3"/>
</dbReference>
<feature type="compositionally biased region" description="Acidic residues" evidence="8">
    <location>
        <begin position="2014"/>
        <end position="2025"/>
    </location>
</feature>
<dbReference type="InterPro" id="IPR041618">
    <property type="entry name" value="PKS_DE"/>
</dbReference>
<feature type="domain" description="Ketosynthase family 3 (KS3)" evidence="10">
    <location>
        <begin position="1585"/>
        <end position="2011"/>
    </location>
</feature>
<proteinExistence type="predicted"/>
<feature type="region of interest" description="Disordered" evidence="8">
    <location>
        <begin position="2014"/>
        <end position="2046"/>
    </location>
</feature>
<dbReference type="InterPro" id="IPR036736">
    <property type="entry name" value="ACP-like_sf"/>
</dbReference>
<dbReference type="Gene3D" id="6.10.140.1830">
    <property type="match status" value="3"/>
</dbReference>
<feature type="domain" description="Ketosynthase family 3 (KS3)" evidence="10">
    <location>
        <begin position="3193"/>
        <end position="3619"/>
    </location>
</feature>
<keyword evidence="6" id="KW-0511">Multifunctional enzyme</keyword>
<dbReference type="Gene3D" id="3.40.47.10">
    <property type="match status" value="3"/>
</dbReference>
<dbReference type="InterPro" id="IPR036291">
    <property type="entry name" value="NAD(P)-bd_dom_sf"/>
</dbReference>
<keyword evidence="2" id="KW-0596">Phosphopantetheine</keyword>
<feature type="region of interest" description="Disordered" evidence="8">
    <location>
        <begin position="3621"/>
        <end position="3648"/>
    </location>
</feature>
<dbReference type="Pfam" id="PF08990">
    <property type="entry name" value="Docking"/>
    <property type="match status" value="1"/>
</dbReference>
<dbReference type="SUPFAM" id="SSF51735">
    <property type="entry name" value="NAD(P)-binding Rossmann-fold domains"/>
    <property type="match status" value="6"/>
</dbReference>
<dbReference type="InterPro" id="IPR006162">
    <property type="entry name" value="Ppantetheine_attach_site"/>
</dbReference>
<dbReference type="InterPro" id="IPR014043">
    <property type="entry name" value="Acyl_transferase_dom"/>
</dbReference>
<dbReference type="InterPro" id="IPR020841">
    <property type="entry name" value="PKS_Beta-ketoAc_synthase_dom"/>
</dbReference>
<dbReference type="Gene3D" id="3.40.50.11460">
    <property type="match status" value="1"/>
</dbReference>
<feature type="domain" description="Ketosynthase family 3 (KS3)" evidence="10">
    <location>
        <begin position="45"/>
        <end position="472"/>
    </location>
</feature>
<dbReference type="InterPro" id="IPR032821">
    <property type="entry name" value="PKS_assoc"/>
</dbReference>
<dbReference type="InterPro" id="IPR014031">
    <property type="entry name" value="Ketoacyl_synth_C"/>
</dbReference>
<dbReference type="SUPFAM" id="SSF53901">
    <property type="entry name" value="Thiolase-like"/>
    <property type="match status" value="3"/>
</dbReference>
<dbReference type="InterPro" id="IPR016035">
    <property type="entry name" value="Acyl_Trfase/lysoPLipase"/>
</dbReference>
<dbReference type="InterPro" id="IPR020806">
    <property type="entry name" value="PKS_PP-bd"/>
</dbReference>
<dbReference type="Pfam" id="PF08659">
    <property type="entry name" value="KR"/>
    <property type="match status" value="3"/>
</dbReference>
<dbReference type="Gene3D" id="3.40.50.720">
    <property type="entry name" value="NAD(P)-binding Rossmann-like Domain"/>
    <property type="match status" value="3"/>
</dbReference>
<dbReference type="InterPro" id="IPR014030">
    <property type="entry name" value="Ketoacyl_synth_N"/>
</dbReference>
<dbReference type="SMART" id="SM00827">
    <property type="entry name" value="PKS_AT"/>
    <property type="match status" value="3"/>
</dbReference>
<protein>
    <submittedName>
        <fullName evidence="11">SDR family NAD(P)-dependent oxidoreductase</fullName>
    </submittedName>
</protein>
<feature type="domain" description="Carrier" evidence="9">
    <location>
        <begin position="1487"/>
        <end position="1562"/>
    </location>
</feature>
<evidence type="ECO:0000256" key="3">
    <source>
        <dbReference type="ARBA" id="ARBA00022553"/>
    </source>
</evidence>
<evidence type="ECO:0000256" key="4">
    <source>
        <dbReference type="ARBA" id="ARBA00022679"/>
    </source>
</evidence>
<dbReference type="SMART" id="SM00823">
    <property type="entry name" value="PKS_PP"/>
    <property type="match status" value="3"/>
</dbReference>
<dbReference type="Pfam" id="PF00698">
    <property type="entry name" value="Acyl_transf_1"/>
    <property type="match status" value="3"/>
</dbReference>
<dbReference type="SUPFAM" id="SSF47336">
    <property type="entry name" value="ACP-like"/>
    <property type="match status" value="3"/>
</dbReference>
<reference evidence="11 12" key="1">
    <citation type="journal article" date="2023" name="Microb. Genom.">
        <title>Mesoterricola silvestris gen. nov., sp. nov., Mesoterricola sediminis sp. nov., Geothrix oryzae sp. nov., Geothrix edaphica sp. nov., Geothrix rubra sp. nov., and Geothrix limicola sp. nov., six novel members of Acidobacteriota isolated from soils.</title>
        <authorList>
            <person name="Weisberg A.J."/>
            <person name="Pearce E."/>
            <person name="Kramer C.G."/>
            <person name="Chang J.H."/>
            <person name="Clarke C.R."/>
        </authorList>
    </citation>
    <scope>NUCLEOTIDE SEQUENCE [LARGE SCALE GENOMIC DNA]</scope>
    <source>
        <strain evidence="11 12">NRRL_B-2795</strain>
    </source>
</reference>
<dbReference type="Gene3D" id="1.10.1200.10">
    <property type="entry name" value="ACP-like"/>
    <property type="match status" value="3"/>
</dbReference>
<dbReference type="Pfam" id="PF16197">
    <property type="entry name" value="KAsynt_C_assoc"/>
    <property type="match status" value="3"/>
</dbReference>
<feature type="domain" description="Carrier" evidence="9">
    <location>
        <begin position="3093"/>
        <end position="3168"/>
    </location>
</feature>
<dbReference type="NCBIfam" id="NF045894">
    <property type="entry name" value="PKS_plus_SDR"/>
    <property type="match status" value="3"/>
</dbReference>
<dbReference type="Pfam" id="PF02801">
    <property type="entry name" value="Ketoacyl-synt_C"/>
    <property type="match status" value="3"/>
</dbReference>
<dbReference type="PROSITE" id="PS52004">
    <property type="entry name" value="KS3_2"/>
    <property type="match status" value="3"/>
</dbReference>
<dbReference type="Pfam" id="PF18369">
    <property type="entry name" value="PKS_DE"/>
    <property type="match status" value="3"/>
</dbReference>
<keyword evidence="7" id="KW-0012">Acyltransferase</keyword>
<dbReference type="PROSITE" id="PS50075">
    <property type="entry name" value="CARRIER"/>
    <property type="match status" value="3"/>
</dbReference>
<gene>
    <name evidence="11" type="ORF">PV517_22495</name>
</gene>
<dbReference type="InterPro" id="IPR009081">
    <property type="entry name" value="PP-bd_ACP"/>
</dbReference>
<sequence>MTRTPSSSSPSSSSSDTNVVEALRDALKETARLRRENRQLQAGVGEPVAVVGMACRLPGGVVSPAGLWELVESGRDGVSGFPVDRGWDVEGLFDPDPDRPGTSYTRHGGFLHDAAEFDAEFFGISPREALAMDPQQRLLLEASWEAVESAGVDPQTLRGSRTGVFAGIMYHDYGPALHIPAGGVDGQRLTGGAGSVLSGRVAFSLGLEGPAVTVDTACSSSLVAVHLGVSALRAGECSLALAGGVTVMSSPGTFVEFSRQRGLSVDGRCRSFAASAGGTGWAEGVGLLVLERLSDARRNGHRVLAVVRGSAVNQDGASNGLTAPSGRAQERVIRAALASAGVTAADVDVVEAHGTGTRLGDPIEAQALLATYGRERSAERPLWLGSLKSNIGHAQAAAGVAGVIKMVMALQQRALPRTLHVDEPTPLVDWASGGVELLTAQREWEAVEGRPRRAGISSFGISGTNAHLILEEAPPAPEPDAPPAPEPQALPVPDTSPVPLVLSARTPDALRDQARRLLPLLRDTAGPAARDLAFSLLTSRSLFDHRAVVGGDRRTWEEGLAALVDGAPGADVAHGEASATGPVVFVFPGQGSQWAGMAGELLAESPVFAARMEECERALAPFVDWSLLDAVRSGRAWDRVDVVQPALFAVMVSLAEVWRSFGVVPDAVVGHSQGEIAAAVVAGALSLEDGAEVVALRSQALGVLAGRGGMVSVALGHDRLADLLADRPGLSLAAVNAPSAGVVSGDPDALAALLAHCETKGVRARRIDVDYASHSAHVEEIRETLLDALAGLRPSAAHVPLYSTVEGGWLDTARMDADYWYRNLRATVGFAPAVRTLAESGYTGFIEVSPHPVLTMGIEETVHEAGCEAVVLGTLRRDEGGLRRLHHALGEAFVRGLPVDWKPALAGTGARLVDLPTYPFQRRRYWLETPRASDPAAPADDGLWREIEAQDSAALADTLGVDPGAVGEVLPALSAWRSERIRGRRADSWRHRVGWRPLTLAPRASLSGRWLVVLPADDSGGGADVLAALTAAGAEPVPVVVSAPDQDREFLAASLRAASGAEPVAGVFSLLAEETRPHPAHPDVPAGLSLTLALVQALGDTGTDAPLWCATRALAAVGGGERPGASAQAAVAGLGRTVALERPGHWGGLVDLPAVLDERAADRLGAVLAGVTDEDQVAVRSSGVYGRRLLPVGPGRPAEARPSPSGTVLITGGTGGIGAQVARELAERGAAHLLLLSRRGPDAPGADELRTELTALGARVTVAACDVADRAQLTAVVAAIPEEEPLTTVVHAAGVLDDGTLDALDPARLATLMRVKVTAARTLHEVTDGIGLADFVVFSSFMGVLGSAGQGNYAAANAALDALVAERRAAGLPGTSLAWGAWAGGGMVDDRIADRLRRLGITPMEPRAAVRAMTAALADHDELCVVADVDWQRFREAVGLRATALLSGLPGAADARTGAPAGPAGQEGQDGQVRGQLAALPAAERSRHITDLVRTHAATVLRHGAATDIAPGRAFAELGFDSLTAVELRNRLGAATGLRLPTTLLFDHPTPRALAARLLAELAPSDPPTEETGATLPGGTTAVDDDPIAIIGIGCRFPGAVHGPDAFWQLLTEGRDVIADWPPDRGWDTDRLYDPDPDRPGTTYSRRGGFLHDAGGFDAAFFGISPREALAMDPQQRLLLETCWETVEHAGIDPTALRGLPVGVFVGTNGQDYPGVLDGAPGVSEGHVMTGNTASVMSGRISYELGLDGPALTVDTACSSSLVTLHLAAQALRRGECAQALAGGVTLMTTPKLFVEFSRQRGLAPDGRCKAFAAGADGTGWAEGVGMLLLERLSDARRAGHRVLAVLSGTAVNQDGASNGLTAPSGPAQQRVIRAALTDARLTAAEIDAVEAHGTGTRLGDPIEAQALQAVYGAGRTTDEPLWLGSVKSNIGHTQAAAGVAGVIKMVLAIGHGELPRTLHADEPSTHINWDTAGLRLLGEPTPWPRTGRPRRAGVSSFGISGTNAHVIVEQAPDADDADDAEGTGEADGTAGATATGGAEETRPSPARTLPLLLSARTPAALRAQAARLLAHLDTSPGTPLPDVALALVRGRAALEHRAAVPGDDETTARRALGALAAGTSDPDLVTGLAAPGRTVLLFPGQGSQRAAAGAALYRDEPVFADALDDVLAHFAPHLDLSLRDILFAAEDDERAPLLHRTRYTQPALFALEVALFRLLDHWGVVPDLLIGHSVGELAAAHVAGVLDLPDACALVAARGRLMDELPGGGAMVAVEAGEDEVLRVLGELGLPGETADATVGVAAVNGPAATVLSGDEDAVLRAAEEFRRRGRRTRRLTVSHAFHSARMDGMLDAFREVAEGLSYAEPRIPVISNLTGEPASTTELCSPEYWVRHVRGAVRFMDGVRRLADDGATTFLEAGPGGVLSALVPACLPEDGPGVAAVPLLPKGQPEGASVLAALTRLHVRAVAVDWTAGHRDTTAPQVDLPTYPFQHERFWPRPAAAKDADRAITDPDPLWDLVGTADAPSVASLLGLDERAPLGDVLPALSAWRARRDQESAAARHHHRVEWQPLALPARIRLSGSWLLAVPDDPAVTETAAAVERALAEHGAETTVVRIAAGAGRTELAERLPAGATGVLSLLALTDLPHPDHAPLGAGLGAGLALTLTLLQALGDTGSRARLWCVTSGAVGAGRDTPPSPAQARLWGFGRVAALEHPDRWGGLVDLPERLDPAALRGLCACLEGPDGVDAEHGDGTTDGLAGEDQIAIRPSGLLGRRLVGAPQGLPQGLPASGGRVVPGDVPAPTGWRPRGTVLVTGGTGGIGRHVARWLAREGAGHLVLAGRRGAAAPGAAALVAELEQAGARVTVAACDLADRTATAALVERLRAAGDTPRAVFHAAGTVSDTRTEQCTPAQLHAELAAKADGADHLDALLADEPLDAFVLFSSIAGIWGSGGQAAYAAANAHLDALAARRRAQGRTALSVAWGPWEGTGMADGDAGAGLRRHGLVGLRPETALTALRQALDTGRTEVVVADVDWRRFVPVFTSGRPSRLLGTLTETAAAPGPFEGRPSAGTEAPEDHAGRWRDRLTALPDAEGDRLLVELITTEAAAILGHGSAGRVDPERPLRDIGFDSITAVELRNRLVAATGFRLPVTGLFDHPTATGLARHIREGLTGAARPAADPDTTAPPAPHTTDPADDPLAVVAMACRFPAGVRAPDDLWRLVADEVDAIGAFPTDRGWDLDSLYDPDQDRPGTFYSSGGGFLDGAGDFDAAFFGISPREALAMDPQQRLLLETSWEVLERAGIDPLSVRGSRGGVFVGVASQGYGTGPGTSADGVEGHLLSGNVTSVASGRIAYTLGIEGPAVTLDTACSSSLVALHLAGQALRAGDCSFALVGGAAVMAAPDVFVEFGKQGGLSPDGHCRSFADGADGTGWGEGAGMILVERLSDARRLGHPVLALVRGTAVNQDGASNGLTAPSGLAQQRVIREALGHARLTTADVDMVEAHGTGTVLGDPVEAQALLATYGQGRPADRPLWLGSLKSNLGHTQAAAGVAGLMKTVLAMGHATLPRTLHADDPTSRVDWSGGAVRLLDRARPWPAPGRPRRAGVSAFGMSGTNAHVVLEEAPPEPAVPEPPTAAQDTGARPGAPASPALPWLLSARSQPALREQAARLHAHLSDRPELRPADVAHALATTRSALPHRAVVVGSDRGQLLDALAALADRSAASGAVEGQARGGGRTVFVFPGQGSQWAGMGADLLDAAPVFAERVAQCERALSPYVDWSLTGVLRGEPGAPSLERVDVVQPVLWAVMVSLAALWRSYGVEPSAVVGHSQGEIAAAVVAGALSLEDGAKVVALRSRALVALAGAGGMVSLAVSEDRARALLASHGDHVCVAAVNGPDAVVVAGRPDALTDLLAACERDGVRARRIPVDYAAHSAQVSRVRDDLLAALADVTPRTGGTPLYSTVTGEPLDGSLLTADYWYRNLREPVQFARATARLLDAGFDLFVEASPHPVLTAGVEGTAEGAGRTVTTVGTLRREDGDRARFLASLAEAWTTGAEVAWPDVVAHAAPGARPVPLPTYAFQRTRFWLPTPGRTAPVAGAAADAAQDRFWAAVDSGDPAGLAAALGADADATPEGFAPALREVLPVLSGWRRARLDRDAVRSLGYRVRWQAVADPPAAPLDGDWLLVVPKQHTDDPLVGACQDALRLGGARARTVTVDAGDAARTAQDVADAVADAARPVSGVLSLLALDERAPTQEALVLAGTATTLELLKALDTLGIDAPLWCVTGGAVAVRPDERLTRPGGAQLWGLGRVVGLEQPRRWGGIADLPPHPGPAEARHLAAFLAGGHEEDHLAVRPTGALARRLVHAPAPDASAGRDRTPAGGTALITGDTGVLGADIARWLARRGARQVVLAGDRSADQVAVAALRDELAELGAELTVPDGPDALAGPTGGAPLTVAVHLARAHDPGASLAELTPEDLEGALRSVLGPVADLDALLDGHPAPDSVALAVLFPLSGVWGAARRGAATSAYAALEALARDRRDRGNRWVTLALGGQEPAPAGSDAVERPLDADTVLAALQRSLDHDEPAAILADVRWDRVVAAVPDPRALRLLSELPEAASAPDETTRDDQDDDAAELARRLDPLDEPARRRLLLDLVCDHAAAVLGHSGRQAVPADQAFSAVGFDSMLAVSFRNRLRTATGVPIAATVVFDHPTPAALADHLYDGLCARPGPAVPALAELRALEAALTSADPRARGADELGARLQDLVRTWARRTAPDTGPADADAIGSASADELFDLLDNNFGMA</sequence>
<keyword evidence="5" id="KW-0045">Antibiotic biosynthesis</keyword>
<dbReference type="InterPro" id="IPR016039">
    <property type="entry name" value="Thiolase-like"/>
</dbReference>
<dbReference type="InterPro" id="IPR013968">
    <property type="entry name" value="PKS_KR"/>
</dbReference>
<dbReference type="Gene3D" id="3.30.70.3290">
    <property type="match status" value="3"/>
</dbReference>
<evidence type="ECO:0000313" key="11">
    <source>
        <dbReference type="EMBL" id="MDX2911444.1"/>
    </source>
</evidence>
<dbReference type="Pfam" id="PF00550">
    <property type="entry name" value="PP-binding"/>
    <property type="match status" value="3"/>
</dbReference>
<evidence type="ECO:0000313" key="12">
    <source>
        <dbReference type="Proteomes" id="UP001271723"/>
    </source>
</evidence>
<feature type="region of interest" description="Disordered" evidence="8">
    <location>
        <begin position="1974"/>
        <end position="1998"/>
    </location>
</feature>